<dbReference type="NCBIfam" id="NF002490">
    <property type="entry name" value="PRK01777.1"/>
    <property type="match status" value="1"/>
</dbReference>
<dbReference type="HAMAP" id="MF_00460">
    <property type="entry name" value="UPF0125_RnfH"/>
    <property type="match status" value="1"/>
</dbReference>
<dbReference type="Gene3D" id="3.10.20.280">
    <property type="entry name" value="RnfH-like"/>
    <property type="match status" value="1"/>
</dbReference>
<dbReference type="Pfam" id="PF03658">
    <property type="entry name" value="Ub-RnfH"/>
    <property type="match status" value="1"/>
</dbReference>
<dbReference type="EMBL" id="QNRQ01000001">
    <property type="protein sequence ID" value="RBP42992.1"/>
    <property type="molecule type" value="Genomic_DNA"/>
</dbReference>
<dbReference type="SUPFAM" id="SSF54285">
    <property type="entry name" value="MoaD/ThiS"/>
    <property type="match status" value="1"/>
</dbReference>
<comment type="similarity">
    <text evidence="1 2">Belongs to the UPF0125 (RnfH) family.</text>
</comment>
<protein>
    <recommendedName>
        <fullName evidence="2">UPF0125 protein DFR37_101117</fullName>
    </recommendedName>
</protein>
<evidence type="ECO:0000256" key="2">
    <source>
        <dbReference type="HAMAP-Rule" id="MF_00460"/>
    </source>
</evidence>
<dbReference type="PANTHER" id="PTHR37483:SF1">
    <property type="entry name" value="UPF0125 PROTEIN RATB"/>
    <property type="match status" value="1"/>
</dbReference>
<evidence type="ECO:0000256" key="1">
    <source>
        <dbReference type="ARBA" id="ARBA00010645"/>
    </source>
</evidence>
<comment type="caution">
    <text evidence="4">The sequence shown here is derived from an EMBL/GenBank/DDBJ whole genome shotgun (WGS) entry which is preliminary data.</text>
</comment>
<gene>
    <name evidence="4" type="ORF">DFR37_101117</name>
</gene>
<dbReference type="Proteomes" id="UP000253628">
    <property type="component" value="Unassembled WGS sequence"/>
</dbReference>
<evidence type="ECO:0000256" key="3">
    <source>
        <dbReference type="SAM" id="MobiDB-lite"/>
    </source>
</evidence>
<evidence type="ECO:0000313" key="5">
    <source>
        <dbReference type="Proteomes" id="UP000253628"/>
    </source>
</evidence>
<evidence type="ECO:0000313" key="4">
    <source>
        <dbReference type="EMBL" id="RBP42992.1"/>
    </source>
</evidence>
<keyword evidence="5" id="KW-1185">Reference proteome</keyword>
<dbReference type="InterPro" id="IPR005346">
    <property type="entry name" value="RnfH"/>
</dbReference>
<accession>A0A366HL08</accession>
<sequence length="133" mass="14302">MKTSSGAKTEAPLSIQVVYAQADEAWLKTLSVAPGTTVGQALSDSGFAQEFPACTAEASLAVGLYGQVCSSDRILADGDRIEIYRPLVFDPMESRRRRAQHRKAFMIKARNRPKRRKAKMAAALAAGASSENG</sequence>
<dbReference type="PANTHER" id="PTHR37483">
    <property type="entry name" value="UPF0125 PROTEIN RATB"/>
    <property type="match status" value="1"/>
</dbReference>
<dbReference type="InterPro" id="IPR016155">
    <property type="entry name" value="Mopterin_synth/thiamin_S_b"/>
</dbReference>
<dbReference type="AlphaFoldDB" id="A0A366HL08"/>
<proteinExistence type="inferred from homology"/>
<dbReference type="InterPro" id="IPR037021">
    <property type="entry name" value="RnfH_sf"/>
</dbReference>
<reference evidence="4 5" key="1">
    <citation type="submission" date="2018-06" db="EMBL/GenBank/DDBJ databases">
        <title>Genomic Encyclopedia of Type Strains, Phase IV (KMG-IV): sequencing the most valuable type-strain genomes for metagenomic binning, comparative biology and taxonomic classification.</title>
        <authorList>
            <person name="Goeker M."/>
        </authorList>
    </citation>
    <scope>NUCLEOTIDE SEQUENCE [LARGE SCALE GENOMIC DNA]</scope>
    <source>
        <strain evidence="4 5">DSM 25520</strain>
    </source>
</reference>
<feature type="compositionally biased region" description="Low complexity" evidence="3">
    <location>
        <begin position="120"/>
        <end position="133"/>
    </location>
</feature>
<name>A0A366HL08_9BURK</name>
<feature type="region of interest" description="Disordered" evidence="3">
    <location>
        <begin position="112"/>
        <end position="133"/>
    </location>
</feature>
<dbReference type="OrthoDB" id="9796575at2"/>
<organism evidence="4 5">
    <name type="scientific">Eoetvoesiella caeni</name>
    <dbReference type="NCBI Taxonomy" id="645616"/>
    <lineage>
        <taxon>Bacteria</taxon>
        <taxon>Pseudomonadati</taxon>
        <taxon>Pseudomonadota</taxon>
        <taxon>Betaproteobacteria</taxon>
        <taxon>Burkholderiales</taxon>
        <taxon>Alcaligenaceae</taxon>
        <taxon>Eoetvoesiella</taxon>
    </lineage>
</organism>
<dbReference type="RefSeq" id="WP_113931308.1">
    <property type="nucleotide sequence ID" value="NZ_JACCEU010000001.1"/>
</dbReference>